<evidence type="ECO:0000313" key="2">
    <source>
        <dbReference type="EMBL" id="AFM13285.1"/>
    </source>
</evidence>
<dbReference type="EMBL" id="CP002959">
    <property type="protein sequence ID" value="AFM13285.1"/>
    <property type="molecule type" value="Genomic_DNA"/>
</dbReference>
<dbReference type="KEGG" id="tpx:Turpa_2645"/>
<name>I4B7M8_TURPD</name>
<evidence type="ECO:0008006" key="4">
    <source>
        <dbReference type="Google" id="ProtNLM"/>
    </source>
</evidence>
<evidence type="ECO:0000313" key="3">
    <source>
        <dbReference type="Proteomes" id="UP000006048"/>
    </source>
</evidence>
<feature type="chain" id="PRO_5003686585" description="Alginate export domain-containing protein" evidence="1">
    <location>
        <begin position="24"/>
        <end position="512"/>
    </location>
</feature>
<sequence>MHLKPAAKFLVCAALLFSLQVHSLPLYTAREGRQCDSCHAYPFETDKQRAWQDPPLAERKCNMSCQGCHTDPGGGGMRTAAGRYLGSSTLPIWESETRPWHDRDRNLGALIARIKKPAEPAALPPANATVPQKVEPAQATKADKYRTHGLPADYFLYDPFVYGTPYGAAPGANKYAPEYGIYGKLNARPLLQVGGDMRLAYLKTDTREAFFPMQFDLGARVQPVRNFSAAATLGLVGRTDEFTTGRPRRADEMYTIRNAYLMLHELPYQLYLRGGIFQPTFGLRQEDHTAFVRRNFEMDLSRKYSAVMGLEAGLAANYPYLNVAVFANNGGQRIGDAAQNFVINPQGFGASVAAGWRDLAYGLGASAMMKERAREYGGNLRAVSVDGYINPGRFWFRHPLTIMGELAVGEYSGAFANRQFYASFIGVDYLLFSGINLKVNHHYYVADTARRGTATGRYGFGIEFTPLSWFKLLVEYRLVWIGPAGGATDASFANPLDNLSDKQWIIISHAYF</sequence>
<dbReference type="Proteomes" id="UP000006048">
    <property type="component" value="Chromosome"/>
</dbReference>
<dbReference type="STRING" id="869212.Turpa_2645"/>
<proteinExistence type="predicted"/>
<organism evidence="2 3">
    <name type="scientific">Turneriella parva (strain ATCC BAA-1111 / DSM 21527 / NCTC 11395 / H)</name>
    <name type="common">Leptospira parva</name>
    <dbReference type="NCBI Taxonomy" id="869212"/>
    <lineage>
        <taxon>Bacteria</taxon>
        <taxon>Pseudomonadati</taxon>
        <taxon>Spirochaetota</taxon>
        <taxon>Spirochaetia</taxon>
        <taxon>Leptospirales</taxon>
        <taxon>Leptospiraceae</taxon>
        <taxon>Turneriella</taxon>
    </lineage>
</organism>
<protein>
    <recommendedName>
        <fullName evidence="4">Alginate export domain-containing protein</fullName>
    </recommendedName>
</protein>
<dbReference type="RefSeq" id="WP_014803790.1">
    <property type="nucleotide sequence ID" value="NC_018020.1"/>
</dbReference>
<dbReference type="OrthoDB" id="5696825at2"/>
<accession>I4B7M8</accession>
<dbReference type="SUPFAM" id="SSF48695">
    <property type="entry name" value="Multiheme cytochromes"/>
    <property type="match status" value="1"/>
</dbReference>
<reference evidence="2 3" key="1">
    <citation type="submission" date="2012-06" db="EMBL/GenBank/DDBJ databases">
        <title>The complete chromosome of genome of Turneriella parva DSM 21527.</title>
        <authorList>
            <consortium name="US DOE Joint Genome Institute (JGI-PGF)"/>
            <person name="Lucas S."/>
            <person name="Han J."/>
            <person name="Lapidus A."/>
            <person name="Bruce D."/>
            <person name="Goodwin L."/>
            <person name="Pitluck S."/>
            <person name="Peters L."/>
            <person name="Kyrpides N."/>
            <person name="Mavromatis K."/>
            <person name="Ivanova N."/>
            <person name="Mikhailova N."/>
            <person name="Chertkov O."/>
            <person name="Detter J.C."/>
            <person name="Tapia R."/>
            <person name="Han C."/>
            <person name="Land M."/>
            <person name="Hauser L."/>
            <person name="Markowitz V."/>
            <person name="Cheng J.-F."/>
            <person name="Hugenholtz P."/>
            <person name="Woyke T."/>
            <person name="Wu D."/>
            <person name="Gronow S."/>
            <person name="Wellnitz S."/>
            <person name="Brambilla E."/>
            <person name="Klenk H.-P."/>
            <person name="Eisen J.A."/>
        </authorList>
    </citation>
    <scope>NUCLEOTIDE SEQUENCE [LARGE SCALE GENOMIC DNA]</scope>
    <source>
        <strain evidence="3">ATCC BAA-1111 / DSM 21527 / NCTC 11395 / H</strain>
    </source>
</reference>
<keyword evidence="1" id="KW-0732">Signal</keyword>
<feature type="signal peptide" evidence="1">
    <location>
        <begin position="1"/>
        <end position="23"/>
    </location>
</feature>
<keyword evidence="3" id="KW-1185">Reference proteome</keyword>
<dbReference type="AlphaFoldDB" id="I4B7M8"/>
<dbReference type="HOGENOM" id="CLU_532004_0_0_12"/>
<gene>
    <name evidence="2" type="ordered locus">Turpa_2645</name>
</gene>
<dbReference type="InterPro" id="IPR036280">
    <property type="entry name" value="Multihaem_cyt_sf"/>
</dbReference>
<evidence type="ECO:0000256" key="1">
    <source>
        <dbReference type="SAM" id="SignalP"/>
    </source>
</evidence>